<dbReference type="InterPro" id="IPR017972">
    <property type="entry name" value="Cyt_P450_CS"/>
</dbReference>
<dbReference type="PANTHER" id="PTHR46206">
    <property type="entry name" value="CYTOCHROME P450"/>
    <property type="match status" value="1"/>
</dbReference>
<dbReference type="InterPro" id="IPR001128">
    <property type="entry name" value="Cyt_P450"/>
</dbReference>
<organism evidence="9 10">
    <name type="scientific">Moniliophthora roreri</name>
    <name type="common">Frosty pod rot fungus</name>
    <name type="synonym">Monilia roreri</name>
    <dbReference type="NCBI Taxonomy" id="221103"/>
    <lineage>
        <taxon>Eukaryota</taxon>
        <taxon>Fungi</taxon>
        <taxon>Dikarya</taxon>
        <taxon>Basidiomycota</taxon>
        <taxon>Agaricomycotina</taxon>
        <taxon>Agaricomycetes</taxon>
        <taxon>Agaricomycetidae</taxon>
        <taxon>Agaricales</taxon>
        <taxon>Marasmiineae</taxon>
        <taxon>Marasmiaceae</taxon>
        <taxon>Moniliophthora</taxon>
    </lineage>
</organism>
<protein>
    <recommendedName>
        <fullName evidence="11">Cytochrome p450</fullName>
    </recommendedName>
</protein>
<dbReference type="GO" id="GO:0016705">
    <property type="term" value="F:oxidoreductase activity, acting on paired donors, with incorporation or reduction of molecular oxygen"/>
    <property type="evidence" value="ECO:0007669"/>
    <property type="project" value="InterPro"/>
</dbReference>
<sequence length="1006" mass="113953">MSHVLVQLFSAISAIWIVGKIVQQRVANAKLRNIPPVGGDGYFSSYVTAFRFFGHAKELVLEGYEKYQGRVFKIPRLTKWIVVVTSPQLVDELRKAPDECLSFEEAVNDSLQVEHTLGGPIHHDPYHIGVVRGALTKNLGVKFDEVSEEIAAAFGDEMPATNEWTKRSVSDSILQIVARASNRLFVGLPLCRNKEYLDLNIKFTIQVVVSAQLINMFPEFMKPLFLTSVPKSIKLARKFLDPIILERSEKQEAHATSDSGWEDKPNDFLMWLMDIATGPQRTTHDFVMRILTVNFAAIHTSSMTFTDALYYLAAHPQYVPELRKEIENVVKKDGWSKASFQQMRKLDSFLKEVGRIAGLGGLTSARKVMKDFTFSDGTTVPAGTTVSLPSAGVHLDSKNYENPYVFNPWRFSDIRSSSSDESIKHQMSSPNIEYLLFGSGRHACPGRFFAVNELKLLLSHVLMNYDVKFDGEGGVPNATWFGASRVPDRKAEVMFRKRQISRDSSSRIVTVKARINGSEEEITGISLHLKSYQWNEKLRNIPSVGGDGFVSSYITASRFYGHARELISEGYEKYQGRVFKIPRLTGWNIIVTSPQLIDELRKAPDEYLSFGEAANEALQVEHTLAPGVSRHDDHHIAIVRDQLTRNLSAKFDDVRAEIVEAFADEMPVTNEWTKRSVSDSIFQIVARTSTRLFVGLPLCRKKEWLDLNIQFTFQVVISAQLIKIFPEFMKFVSRYLTPIPKSIKLAQKLLEPTIVERLEKQKAAWPDDDKPNDFLMWLMDDVSRPQRSTYDLVIRILGTHLAAIHTSSITFTDALYHLAAYPQYVPELREEIENIIKENGWSKTSIQRMRKLDSFLKEVGRVAGLGGLVSTRKVMKDFTFSDGTTVPAGATVSLPAAGVHFDSKYYKDPHTFNPWRFSDIRASSEEESIRHQMVNLSTEYLLFGGGRHACPGRFFVVNELKLLLSHVLVNYDVKFDGEGGVPKETWFGANRMPDRKAEVMFRKRQA</sequence>
<dbReference type="EMBL" id="LATX01001635">
    <property type="protein sequence ID" value="KTB39771.1"/>
    <property type="molecule type" value="Genomic_DNA"/>
</dbReference>
<evidence type="ECO:0000256" key="2">
    <source>
        <dbReference type="ARBA" id="ARBA00010617"/>
    </source>
</evidence>
<feature type="binding site" description="axial binding residue" evidence="7">
    <location>
        <position position="444"/>
    </location>
    <ligand>
        <name>heme</name>
        <dbReference type="ChEBI" id="CHEBI:30413"/>
    </ligand>
    <ligandPart>
        <name>Fe</name>
        <dbReference type="ChEBI" id="CHEBI:18248"/>
    </ligandPart>
</feature>
<dbReference type="InterPro" id="IPR036396">
    <property type="entry name" value="Cyt_P450_sf"/>
</dbReference>
<evidence type="ECO:0000256" key="5">
    <source>
        <dbReference type="ARBA" id="ARBA00023004"/>
    </source>
</evidence>
<evidence type="ECO:0000313" key="9">
    <source>
        <dbReference type="EMBL" id="KTB39771.1"/>
    </source>
</evidence>
<dbReference type="Gene3D" id="1.10.630.10">
    <property type="entry name" value="Cytochrome P450"/>
    <property type="match status" value="2"/>
</dbReference>
<dbReference type="Pfam" id="PF00067">
    <property type="entry name" value="p450"/>
    <property type="match status" value="2"/>
</dbReference>
<gene>
    <name evidence="9" type="ORF">WG66_7653</name>
</gene>
<dbReference type="AlphaFoldDB" id="A0A0W0FTT4"/>
<reference evidence="9 10" key="1">
    <citation type="submission" date="2015-12" db="EMBL/GenBank/DDBJ databases">
        <title>Draft genome sequence of Moniliophthora roreri, the causal agent of frosty pod rot of cacao.</title>
        <authorList>
            <person name="Aime M.C."/>
            <person name="Diaz-Valderrama J.R."/>
            <person name="Kijpornyongpan T."/>
            <person name="Phillips-Mora W."/>
        </authorList>
    </citation>
    <scope>NUCLEOTIDE SEQUENCE [LARGE SCALE GENOMIC DNA]</scope>
    <source>
        <strain evidence="9 10">MCA 2952</strain>
    </source>
</reference>
<evidence type="ECO:0000256" key="3">
    <source>
        <dbReference type="ARBA" id="ARBA00022723"/>
    </source>
</evidence>
<dbReference type="GO" id="GO:0020037">
    <property type="term" value="F:heme binding"/>
    <property type="evidence" value="ECO:0007669"/>
    <property type="project" value="InterPro"/>
</dbReference>
<dbReference type="eggNOG" id="KOG0157">
    <property type="taxonomic scope" value="Eukaryota"/>
</dbReference>
<evidence type="ECO:0000256" key="7">
    <source>
        <dbReference type="PIRSR" id="PIRSR602401-1"/>
    </source>
</evidence>
<dbReference type="GO" id="GO:0004497">
    <property type="term" value="F:monooxygenase activity"/>
    <property type="evidence" value="ECO:0007669"/>
    <property type="project" value="UniProtKB-KW"/>
</dbReference>
<dbReference type="InterPro" id="IPR002401">
    <property type="entry name" value="Cyt_P450_E_grp-I"/>
</dbReference>
<comment type="similarity">
    <text evidence="2">Belongs to the cytochrome P450 family.</text>
</comment>
<evidence type="ECO:0000256" key="4">
    <source>
        <dbReference type="ARBA" id="ARBA00023002"/>
    </source>
</evidence>
<keyword evidence="5 7" id="KW-0408">Iron</keyword>
<keyword evidence="8" id="KW-0732">Signal</keyword>
<name>A0A0W0FTT4_MONRR</name>
<comment type="caution">
    <text evidence="9">The sequence shown here is derived from an EMBL/GenBank/DDBJ whole genome shotgun (WGS) entry which is preliminary data.</text>
</comment>
<dbReference type="Proteomes" id="UP000054988">
    <property type="component" value="Unassembled WGS sequence"/>
</dbReference>
<dbReference type="PROSITE" id="PS00086">
    <property type="entry name" value="CYTOCHROME_P450"/>
    <property type="match status" value="2"/>
</dbReference>
<dbReference type="GO" id="GO:0005506">
    <property type="term" value="F:iron ion binding"/>
    <property type="evidence" value="ECO:0007669"/>
    <property type="project" value="InterPro"/>
</dbReference>
<evidence type="ECO:0000256" key="1">
    <source>
        <dbReference type="ARBA" id="ARBA00001971"/>
    </source>
</evidence>
<keyword evidence="6" id="KW-0503">Monooxygenase</keyword>
<keyword evidence="7" id="KW-0349">Heme</keyword>
<evidence type="ECO:0008006" key="11">
    <source>
        <dbReference type="Google" id="ProtNLM"/>
    </source>
</evidence>
<dbReference type="CDD" id="cd11041">
    <property type="entry name" value="CYP503A1-like"/>
    <property type="match status" value="2"/>
</dbReference>
<feature type="signal peptide" evidence="8">
    <location>
        <begin position="1"/>
        <end position="23"/>
    </location>
</feature>
<evidence type="ECO:0000256" key="8">
    <source>
        <dbReference type="SAM" id="SignalP"/>
    </source>
</evidence>
<keyword evidence="4" id="KW-0560">Oxidoreductase</keyword>
<keyword evidence="3 7" id="KW-0479">Metal-binding</keyword>
<comment type="cofactor">
    <cofactor evidence="1 7">
        <name>heme</name>
        <dbReference type="ChEBI" id="CHEBI:30413"/>
    </cofactor>
</comment>
<dbReference type="PANTHER" id="PTHR46206:SF1">
    <property type="entry name" value="P450, PUTATIVE (EUROFUNG)-RELATED"/>
    <property type="match status" value="1"/>
</dbReference>
<dbReference type="SUPFAM" id="SSF48264">
    <property type="entry name" value="Cytochrome P450"/>
    <property type="match status" value="2"/>
</dbReference>
<accession>A0A0W0FTT4</accession>
<evidence type="ECO:0000256" key="6">
    <source>
        <dbReference type="ARBA" id="ARBA00023033"/>
    </source>
</evidence>
<feature type="chain" id="PRO_5006902050" description="Cytochrome p450" evidence="8">
    <location>
        <begin position="24"/>
        <end position="1006"/>
    </location>
</feature>
<dbReference type="PRINTS" id="PR00463">
    <property type="entry name" value="EP450I"/>
</dbReference>
<proteinExistence type="inferred from homology"/>
<evidence type="ECO:0000313" key="10">
    <source>
        <dbReference type="Proteomes" id="UP000054988"/>
    </source>
</evidence>